<proteinExistence type="predicted"/>
<organism evidence="1 2">
    <name type="scientific">Phlyctema vagabunda</name>
    <dbReference type="NCBI Taxonomy" id="108571"/>
    <lineage>
        <taxon>Eukaryota</taxon>
        <taxon>Fungi</taxon>
        <taxon>Dikarya</taxon>
        <taxon>Ascomycota</taxon>
        <taxon>Pezizomycotina</taxon>
        <taxon>Leotiomycetes</taxon>
        <taxon>Helotiales</taxon>
        <taxon>Dermateaceae</taxon>
        <taxon>Phlyctema</taxon>
    </lineage>
</organism>
<gene>
    <name evidence="1" type="ORF">PVAG01_05361</name>
</gene>
<evidence type="ECO:0000313" key="2">
    <source>
        <dbReference type="Proteomes" id="UP001629113"/>
    </source>
</evidence>
<reference evidence="1 2" key="1">
    <citation type="submission" date="2024-06" db="EMBL/GenBank/DDBJ databases">
        <title>Complete genome of Phlyctema vagabunda strain 19-DSS-EL-015.</title>
        <authorList>
            <person name="Fiorenzani C."/>
        </authorList>
    </citation>
    <scope>NUCLEOTIDE SEQUENCE [LARGE SCALE GENOMIC DNA]</scope>
    <source>
        <strain evidence="1 2">19-DSS-EL-015</strain>
    </source>
</reference>
<name>A0ABR4PK06_9HELO</name>
<comment type="caution">
    <text evidence="1">The sequence shown here is derived from an EMBL/GenBank/DDBJ whole genome shotgun (WGS) entry which is preliminary data.</text>
</comment>
<dbReference type="EMBL" id="JBFCZG010000004">
    <property type="protein sequence ID" value="KAL3423614.1"/>
    <property type="molecule type" value="Genomic_DNA"/>
</dbReference>
<evidence type="ECO:0000313" key="1">
    <source>
        <dbReference type="EMBL" id="KAL3423614.1"/>
    </source>
</evidence>
<protein>
    <submittedName>
        <fullName evidence="1">Uncharacterized protein</fullName>
    </submittedName>
</protein>
<keyword evidence="2" id="KW-1185">Reference proteome</keyword>
<dbReference type="Proteomes" id="UP001629113">
    <property type="component" value="Unassembled WGS sequence"/>
</dbReference>
<accession>A0ABR4PK06</accession>
<sequence length="104" mass="11910">MRLHPFHLLEPLHSERTLVHQASTHTLDLAIDTAVRIPASTEHAVELITEERLPSTETQTPVNNPRMSQPMSQPTMIYYMLVNIPMFQGNGDNVELWLDMVYEA</sequence>